<proteinExistence type="predicted"/>
<accession>A0AAV9SAC7</accession>
<evidence type="ECO:0000313" key="2">
    <source>
        <dbReference type="EMBL" id="KAK5617792.1"/>
    </source>
</evidence>
<protein>
    <submittedName>
        <fullName evidence="2">Uncharacterized protein</fullName>
    </submittedName>
</protein>
<reference evidence="2 3" key="1">
    <citation type="submission" date="2021-06" db="EMBL/GenBank/DDBJ databases">
        <authorList>
            <person name="Palmer J.M."/>
        </authorList>
    </citation>
    <scope>NUCLEOTIDE SEQUENCE [LARGE SCALE GENOMIC DNA]</scope>
    <source>
        <strain evidence="2 3">MEX-2019</strain>
        <tissue evidence="2">Muscle</tissue>
    </source>
</reference>
<organism evidence="2 3">
    <name type="scientific">Crenichthys baileyi</name>
    <name type="common">White River springfish</name>
    <dbReference type="NCBI Taxonomy" id="28760"/>
    <lineage>
        <taxon>Eukaryota</taxon>
        <taxon>Metazoa</taxon>
        <taxon>Chordata</taxon>
        <taxon>Craniata</taxon>
        <taxon>Vertebrata</taxon>
        <taxon>Euteleostomi</taxon>
        <taxon>Actinopterygii</taxon>
        <taxon>Neopterygii</taxon>
        <taxon>Teleostei</taxon>
        <taxon>Neoteleostei</taxon>
        <taxon>Acanthomorphata</taxon>
        <taxon>Ovalentaria</taxon>
        <taxon>Atherinomorphae</taxon>
        <taxon>Cyprinodontiformes</taxon>
        <taxon>Goodeidae</taxon>
        <taxon>Crenichthys</taxon>
    </lineage>
</organism>
<feature type="compositionally biased region" description="Basic and acidic residues" evidence="1">
    <location>
        <begin position="90"/>
        <end position="117"/>
    </location>
</feature>
<gene>
    <name evidence="2" type="ORF">CRENBAI_026859</name>
</gene>
<feature type="region of interest" description="Disordered" evidence="1">
    <location>
        <begin position="1"/>
        <end position="131"/>
    </location>
</feature>
<evidence type="ECO:0000313" key="3">
    <source>
        <dbReference type="Proteomes" id="UP001311232"/>
    </source>
</evidence>
<feature type="compositionally biased region" description="Polar residues" evidence="1">
    <location>
        <begin position="41"/>
        <end position="57"/>
    </location>
</feature>
<name>A0AAV9SAC7_9TELE</name>
<comment type="caution">
    <text evidence="2">The sequence shown here is derived from an EMBL/GenBank/DDBJ whole genome shotgun (WGS) entry which is preliminary data.</text>
</comment>
<sequence>MDHRMRHAGRNTASKPQDDPCPYPKRGPQQKRGPPGPNDPPTTATVTKHSQQPNKFKSQTHEPPTPHEPQNEFPHRGTLNQDTDIQHMPPDPKEVEVCPFPEEHTSKGDLHPRKADEYTSTQRTLCGCDGK</sequence>
<dbReference type="AlphaFoldDB" id="A0AAV9SAC7"/>
<dbReference type="EMBL" id="JAHHUM010000668">
    <property type="protein sequence ID" value="KAK5617792.1"/>
    <property type="molecule type" value="Genomic_DNA"/>
</dbReference>
<keyword evidence="3" id="KW-1185">Reference proteome</keyword>
<dbReference type="Proteomes" id="UP001311232">
    <property type="component" value="Unassembled WGS sequence"/>
</dbReference>
<evidence type="ECO:0000256" key="1">
    <source>
        <dbReference type="SAM" id="MobiDB-lite"/>
    </source>
</evidence>